<dbReference type="Proteomes" id="UP000502331">
    <property type="component" value="Chromosome"/>
</dbReference>
<dbReference type="InterPro" id="IPR002711">
    <property type="entry name" value="HNH"/>
</dbReference>
<protein>
    <submittedName>
        <fullName evidence="4">HNH endonuclease</fullName>
    </submittedName>
</protein>
<evidence type="ECO:0000256" key="1">
    <source>
        <dbReference type="ARBA" id="ARBA00023450"/>
    </source>
</evidence>
<comment type="similarity">
    <text evidence="1">Belongs to the Rv1128c/1148c/1588c/1702c/1945/3466 family.</text>
</comment>
<dbReference type="GO" id="GO:0008270">
    <property type="term" value="F:zinc ion binding"/>
    <property type="evidence" value="ECO:0007669"/>
    <property type="project" value="InterPro"/>
</dbReference>
<feature type="compositionally biased region" description="Basic and acidic residues" evidence="2">
    <location>
        <begin position="1"/>
        <end position="15"/>
    </location>
</feature>
<accession>A0A6H0SLW0</accession>
<gene>
    <name evidence="4" type="ORF">D3791_09915</name>
</gene>
<keyword evidence="4" id="KW-0540">Nuclease</keyword>
<dbReference type="EMBL" id="CP032549">
    <property type="protein sequence ID" value="QIV87409.1"/>
    <property type="molecule type" value="Genomic_DNA"/>
</dbReference>
<dbReference type="Pfam" id="PF02720">
    <property type="entry name" value="DUF222"/>
    <property type="match status" value="1"/>
</dbReference>
<reference evidence="4 5" key="1">
    <citation type="submission" date="2018-09" db="EMBL/GenBank/DDBJ databases">
        <title>Glutamicibacter mishrai S5-52T (LMG 29155T = KCTC 39846T).</title>
        <authorList>
            <person name="Das S.K."/>
        </authorList>
    </citation>
    <scope>NUCLEOTIDE SEQUENCE [LARGE SCALE GENOMIC DNA]</scope>
    <source>
        <strain evidence="4 5">S5-52</strain>
    </source>
</reference>
<name>A0A6H0SLW0_9MICC</name>
<evidence type="ECO:0000313" key="4">
    <source>
        <dbReference type="EMBL" id="QIV87409.1"/>
    </source>
</evidence>
<dbReference type="InterPro" id="IPR003615">
    <property type="entry name" value="HNH_nuc"/>
</dbReference>
<dbReference type="CDD" id="cd00085">
    <property type="entry name" value="HNHc"/>
    <property type="match status" value="1"/>
</dbReference>
<dbReference type="RefSeq" id="WP_172512073.1">
    <property type="nucleotide sequence ID" value="NZ_CP032549.1"/>
</dbReference>
<dbReference type="AlphaFoldDB" id="A0A6H0SLW0"/>
<evidence type="ECO:0000313" key="5">
    <source>
        <dbReference type="Proteomes" id="UP000502331"/>
    </source>
</evidence>
<dbReference type="Gene3D" id="1.10.30.50">
    <property type="match status" value="1"/>
</dbReference>
<dbReference type="SMART" id="SM00507">
    <property type="entry name" value="HNHc"/>
    <property type="match status" value="1"/>
</dbReference>
<keyword evidence="4" id="KW-0255">Endonuclease</keyword>
<dbReference type="GO" id="GO:0003676">
    <property type="term" value="F:nucleic acid binding"/>
    <property type="evidence" value="ECO:0007669"/>
    <property type="project" value="InterPro"/>
</dbReference>
<dbReference type="GO" id="GO:0004519">
    <property type="term" value="F:endonuclease activity"/>
    <property type="evidence" value="ECO:0007669"/>
    <property type="project" value="UniProtKB-KW"/>
</dbReference>
<dbReference type="Pfam" id="PF01844">
    <property type="entry name" value="HNH"/>
    <property type="match status" value="1"/>
</dbReference>
<sequence>MSKREVFHSSDDPRRLHIGPPGQRTTPGDFGLWAANLDQDNLFTQVAATARKLYELPPAATTDQGLETLKDITRLRSMLDAAEAAVIADSYEHAVKASTAQGAQDPLIEAPNDALQDQSSQYYGIDPSEETVIRSSFVAETAIALRSTEANARDRLFIAEGLRHLCPETLEELSRGEITTRTAQEIVKQSQDLDPEDVQHMQQTLLPIARTATDSAVAHRARKIHERLHPRPIEERHKKSAEDRKVSYWNEPNGMSVIQLYMPAENTLSIINTVNWHAAQHNDPDDERTEQQRRLDIICDALLDGWPAGGGTPLKARVAVTIPALEMLTDPQRALADLEGYGPIPIGTALRIAKDAPSFMKVLTDPWSGAVIDVGREKYRPSKALRDLLRNRDICCRFPGCNRPAETSEIDHIEAWASGGHTSRTNTHLLCKRHQMFKHALGWQATYLPDGSVNWRSPHGVVCIELPGSVTNVQNFDFEKDQTPMLPTVQLNERVRKVLGWFESTDEDTG</sequence>
<dbReference type="InterPro" id="IPR003870">
    <property type="entry name" value="DUF222"/>
</dbReference>
<feature type="region of interest" description="Disordered" evidence="2">
    <location>
        <begin position="1"/>
        <end position="29"/>
    </location>
</feature>
<organism evidence="4 5">
    <name type="scientific">Glutamicibacter mishrai</name>
    <dbReference type="NCBI Taxonomy" id="1775880"/>
    <lineage>
        <taxon>Bacteria</taxon>
        <taxon>Bacillati</taxon>
        <taxon>Actinomycetota</taxon>
        <taxon>Actinomycetes</taxon>
        <taxon>Micrococcales</taxon>
        <taxon>Micrococcaceae</taxon>
        <taxon>Glutamicibacter</taxon>
    </lineage>
</organism>
<evidence type="ECO:0000256" key="2">
    <source>
        <dbReference type="SAM" id="MobiDB-lite"/>
    </source>
</evidence>
<evidence type="ECO:0000259" key="3">
    <source>
        <dbReference type="SMART" id="SM00507"/>
    </source>
</evidence>
<keyword evidence="4" id="KW-0378">Hydrolase</keyword>
<proteinExistence type="inferred from homology"/>
<keyword evidence="5" id="KW-1185">Reference proteome</keyword>
<feature type="domain" description="HNH nuclease" evidence="3">
    <location>
        <begin position="384"/>
        <end position="436"/>
    </location>
</feature>